<name>A0AAE0GNF8_9CHLO</name>
<dbReference type="EMBL" id="LGRX02003937">
    <property type="protein sequence ID" value="KAK3281232.1"/>
    <property type="molecule type" value="Genomic_DNA"/>
</dbReference>
<sequence>MTSPSTTISNVRPPIIPLASNISRLYRVSSGIRGSEMLVDAALKEGNLSAMLKALWNEIVKLERDEGRGPRTKRGSLFSLASINAIRRGIQRAPLFDKLVGSEYRQHRQVPGQVSFGLLPIYRVNGRGSLANERVHSVWKNVVTLNMGTMMGTLILLNATCSHNATIRETLQLGNGAPNDDWWNAAIYVTSLRLSFRVKHGMN</sequence>
<evidence type="ECO:0000313" key="1">
    <source>
        <dbReference type="EMBL" id="KAK3281232.1"/>
    </source>
</evidence>
<evidence type="ECO:0000313" key="2">
    <source>
        <dbReference type="Proteomes" id="UP001190700"/>
    </source>
</evidence>
<accession>A0AAE0GNF8</accession>
<comment type="caution">
    <text evidence="1">The sequence shown here is derived from an EMBL/GenBank/DDBJ whole genome shotgun (WGS) entry which is preliminary data.</text>
</comment>
<gene>
    <name evidence="1" type="ORF">CYMTET_10964</name>
</gene>
<dbReference type="Proteomes" id="UP001190700">
    <property type="component" value="Unassembled WGS sequence"/>
</dbReference>
<dbReference type="AlphaFoldDB" id="A0AAE0GNF8"/>
<reference evidence="1 2" key="1">
    <citation type="journal article" date="2015" name="Genome Biol. Evol.">
        <title>Comparative Genomics of a Bacterivorous Green Alga Reveals Evolutionary Causalities and Consequences of Phago-Mixotrophic Mode of Nutrition.</title>
        <authorList>
            <person name="Burns J.A."/>
            <person name="Paasch A."/>
            <person name="Narechania A."/>
            <person name="Kim E."/>
        </authorList>
    </citation>
    <scope>NUCLEOTIDE SEQUENCE [LARGE SCALE GENOMIC DNA]</scope>
    <source>
        <strain evidence="1 2">PLY_AMNH</strain>
    </source>
</reference>
<protein>
    <submittedName>
        <fullName evidence="1">Uncharacterized protein</fullName>
    </submittedName>
</protein>
<keyword evidence="2" id="KW-1185">Reference proteome</keyword>
<proteinExistence type="predicted"/>
<organism evidence="1 2">
    <name type="scientific">Cymbomonas tetramitiformis</name>
    <dbReference type="NCBI Taxonomy" id="36881"/>
    <lineage>
        <taxon>Eukaryota</taxon>
        <taxon>Viridiplantae</taxon>
        <taxon>Chlorophyta</taxon>
        <taxon>Pyramimonadophyceae</taxon>
        <taxon>Pyramimonadales</taxon>
        <taxon>Pyramimonadaceae</taxon>
        <taxon>Cymbomonas</taxon>
    </lineage>
</organism>